<name>Q2GB02_NOVAD</name>
<dbReference type="HOGENOM" id="CLU_2992232_0_0_5"/>
<dbReference type="KEGG" id="nar:Saro_0524"/>
<proteinExistence type="predicted"/>
<evidence type="ECO:0000313" key="1">
    <source>
        <dbReference type="EMBL" id="ABD24971.1"/>
    </source>
</evidence>
<gene>
    <name evidence="1" type="ordered locus">Saro_0524</name>
</gene>
<keyword evidence="2" id="KW-1185">Reference proteome</keyword>
<evidence type="ECO:0000313" key="2">
    <source>
        <dbReference type="Proteomes" id="UP000009134"/>
    </source>
</evidence>
<dbReference type="RefSeq" id="WP_011444185.1">
    <property type="nucleotide sequence ID" value="NC_007794.1"/>
</dbReference>
<accession>Q2GB02</accession>
<protein>
    <submittedName>
        <fullName evidence="1">Uncharacterized protein</fullName>
    </submittedName>
</protein>
<dbReference type="Proteomes" id="UP000009134">
    <property type="component" value="Chromosome"/>
</dbReference>
<dbReference type="EMBL" id="CP000248">
    <property type="protein sequence ID" value="ABD24971.1"/>
    <property type="molecule type" value="Genomic_DNA"/>
</dbReference>
<organism evidence="1 2">
    <name type="scientific">Novosphingobium aromaticivorans (strain ATCC 700278 / DSM 12444 / CCUG 56034 / CIP 105152 / NBRC 16084 / F199)</name>
    <dbReference type="NCBI Taxonomy" id="279238"/>
    <lineage>
        <taxon>Bacteria</taxon>
        <taxon>Pseudomonadati</taxon>
        <taxon>Pseudomonadota</taxon>
        <taxon>Alphaproteobacteria</taxon>
        <taxon>Sphingomonadales</taxon>
        <taxon>Sphingomonadaceae</taxon>
        <taxon>Novosphingobium</taxon>
    </lineage>
</organism>
<reference evidence="2" key="1">
    <citation type="submission" date="2006-01" db="EMBL/GenBank/DDBJ databases">
        <title>Complete sequence of Novosphingobium aromaticivorans DSM 12444.</title>
        <authorList>
            <consortium name="US DOE Joint Genome Institute"/>
            <person name="Copeland A."/>
            <person name="Lucas S."/>
            <person name="Lapidus A."/>
            <person name="Barry K."/>
            <person name="Detter J.C."/>
            <person name="Glavina T."/>
            <person name="Hammon N."/>
            <person name="Israni S."/>
            <person name="Pitluck S."/>
            <person name="Chain P."/>
            <person name="Malfatti S."/>
            <person name="Shin M."/>
            <person name="Vergez L."/>
            <person name="Schmutz J."/>
            <person name="Larimer F."/>
            <person name="Land M."/>
            <person name="Kyrpides N."/>
            <person name="Ivanova N."/>
            <person name="Fredrickson J."/>
            <person name="Balkwill D."/>
            <person name="Romine M.F."/>
            <person name="Richardson P."/>
        </authorList>
    </citation>
    <scope>NUCLEOTIDE SEQUENCE [LARGE SCALE GENOMIC DNA]</scope>
    <source>
        <strain evidence="2">ATCC 700278 / DSM 12444 / CCUG 56034 / CIP 105152 / NBRC 16084 / F199</strain>
    </source>
</reference>
<dbReference type="AlphaFoldDB" id="Q2GB02"/>
<sequence>MSAWPPTSGEVAISNRAFPKIEYVYTDYANAKFADEDVSLGIDYSRHQLLVGVSMRF</sequence>